<evidence type="ECO:0008006" key="3">
    <source>
        <dbReference type="Google" id="ProtNLM"/>
    </source>
</evidence>
<dbReference type="EMBL" id="LCHK01000011">
    <property type="protein sequence ID" value="KKT32645.1"/>
    <property type="molecule type" value="Genomic_DNA"/>
</dbReference>
<evidence type="ECO:0000313" key="2">
    <source>
        <dbReference type="Proteomes" id="UP000034012"/>
    </source>
</evidence>
<organism evidence="1 2">
    <name type="scientific">Candidatus Woesebacteria bacterium GW2011_GWB1_44_11</name>
    <dbReference type="NCBI Taxonomy" id="1618579"/>
    <lineage>
        <taxon>Bacteria</taxon>
        <taxon>Candidatus Woeseibacteriota</taxon>
    </lineage>
</organism>
<evidence type="ECO:0000313" key="1">
    <source>
        <dbReference type="EMBL" id="KKT32645.1"/>
    </source>
</evidence>
<protein>
    <recommendedName>
        <fullName evidence="3">Phosphotyrosine protein phosphatase I domain-containing protein</fullName>
    </recommendedName>
</protein>
<gene>
    <name evidence="1" type="ORF">UW20_C0011G0015</name>
</gene>
<proteinExistence type="predicted"/>
<reference evidence="1 2" key="1">
    <citation type="journal article" date="2015" name="Nature">
        <title>rRNA introns, odd ribosomes, and small enigmatic genomes across a large radiation of phyla.</title>
        <authorList>
            <person name="Brown C.T."/>
            <person name="Hug L.A."/>
            <person name="Thomas B.C."/>
            <person name="Sharon I."/>
            <person name="Castelle C.J."/>
            <person name="Singh A."/>
            <person name="Wilkins M.J."/>
            <person name="Williams K.H."/>
            <person name="Banfield J.F."/>
        </authorList>
    </citation>
    <scope>NUCLEOTIDE SEQUENCE [LARGE SCALE GENOMIC DNA]</scope>
</reference>
<dbReference type="Proteomes" id="UP000034012">
    <property type="component" value="Unassembled WGS sequence"/>
</dbReference>
<name>A0A837I8D5_9BACT</name>
<accession>A0A837I8D5</accession>
<sequence>MRMESGHEAEDFRKKSVLAVCWAGTDRSQYIAEELNRRNYFATSAGVLKNNNHAVSNYVTPADLSNVGIVVFASIHERNVFCKDEKLKAIVKKNGIEVRVLNITESDKDRAHNYGKVEELKAEISKQLDCIGLKDLTNQ</sequence>
<dbReference type="AlphaFoldDB" id="A0A837I8D5"/>
<comment type="caution">
    <text evidence="1">The sequence shown here is derived from an EMBL/GenBank/DDBJ whole genome shotgun (WGS) entry which is preliminary data.</text>
</comment>